<protein>
    <submittedName>
        <fullName evidence="1">Uncharacterized protein</fullName>
    </submittedName>
</protein>
<dbReference type="EMBL" id="CP000812">
    <property type="protein sequence ID" value="ABV33100.1"/>
    <property type="molecule type" value="Genomic_DNA"/>
</dbReference>
<proteinExistence type="predicted"/>
<reference evidence="1 2" key="1">
    <citation type="submission" date="2007-08" db="EMBL/GenBank/DDBJ databases">
        <title>Complete sequence of Thermotoga lettingae TMO.</title>
        <authorList>
            <consortium name="US DOE Joint Genome Institute"/>
            <person name="Copeland A."/>
            <person name="Lucas S."/>
            <person name="Lapidus A."/>
            <person name="Barry K."/>
            <person name="Glavina del Rio T."/>
            <person name="Dalin E."/>
            <person name="Tice H."/>
            <person name="Pitluck S."/>
            <person name="Foster B."/>
            <person name="Bruce D."/>
            <person name="Schmutz J."/>
            <person name="Larimer F."/>
            <person name="Land M."/>
            <person name="Hauser L."/>
            <person name="Kyrpides N."/>
            <person name="Mikhailova N."/>
            <person name="Nelson K."/>
            <person name="Gogarten J.P."/>
            <person name="Noll K."/>
            <person name="Richardson P."/>
        </authorList>
    </citation>
    <scope>NUCLEOTIDE SEQUENCE [LARGE SCALE GENOMIC DNA]</scope>
    <source>
        <strain evidence="2">ATCC BAA-301 / DSM 14385 / NBRC 107922 / TMO</strain>
    </source>
</reference>
<evidence type="ECO:0000313" key="2">
    <source>
        <dbReference type="Proteomes" id="UP000002016"/>
    </source>
</evidence>
<dbReference type="Proteomes" id="UP000002016">
    <property type="component" value="Chromosome"/>
</dbReference>
<gene>
    <name evidence="1" type="ordered locus">Tlet_0533</name>
</gene>
<dbReference type="STRING" id="416591.Tlet_0533"/>
<accession>A8F4L6</accession>
<dbReference type="eggNOG" id="ENOG50342UC">
    <property type="taxonomic scope" value="Bacteria"/>
</dbReference>
<dbReference type="AlphaFoldDB" id="A8F4L6"/>
<name>A8F4L6_PSELT</name>
<dbReference type="KEGG" id="tle:Tlet_0533"/>
<reference evidence="1 2" key="2">
    <citation type="journal article" date="2009" name="Proc. Natl. Acad. Sci. U.S.A.">
        <title>On the chimeric nature, thermophilic origin, and phylogenetic placement of the Thermotogales.</title>
        <authorList>
            <person name="Zhaxybayeva O."/>
            <person name="Swithers K.S."/>
            <person name="Lapierre P."/>
            <person name="Fournier G.P."/>
            <person name="Bickhart D.M."/>
            <person name="DeBoy R.T."/>
            <person name="Nelson K.E."/>
            <person name="Nesbo C.L."/>
            <person name="Doolittle W.F."/>
            <person name="Gogarten J.P."/>
            <person name="Noll K.M."/>
        </authorList>
    </citation>
    <scope>NUCLEOTIDE SEQUENCE [LARGE SCALE GENOMIC DNA]</scope>
    <source>
        <strain evidence="2">ATCC BAA-301 / DSM 14385 / NBRC 107922 / TMO</strain>
    </source>
</reference>
<dbReference type="HOGENOM" id="CLU_1184590_0_0_0"/>
<keyword evidence="2" id="KW-1185">Reference proteome</keyword>
<sequence>MVLVLLSLICLSEAFGIDICTQLKYVHADCLLNVPLQVLLKDISLLSMGCNQNLDIARDVGYFAGMVARSYGFNYVAFGTLDTLDELDPNPVDRISRSPYITAQVITYLAEGFVNSGVIPVVNATGNIDAEVVRALVNRKAIYPSLVESENKIQKLIDLGYETVFVLVDGSVKGKLPNLRIDTKVNLSEIEQIRKKVLEGAIVLLSRSEEIINVNQPFSKTGVLVFSNEEWLLEQAKEVIRGSRIPTGRAP</sequence>
<evidence type="ECO:0000313" key="1">
    <source>
        <dbReference type="EMBL" id="ABV33100.1"/>
    </source>
</evidence>
<organism evidence="1 2">
    <name type="scientific">Pseudothermotoga lettingae (strain ATCC BAA-301 / DSM 14385 / NBRC 107922 / TMO)</name>
    <name type="common">Thermotoga lettingae</name>
    <dbReference type="NCBI Taxonomy" id="416591"/>
    <lineage>
        <taxon>Bacteria</taxon>
        <taxon>Thermotogati</taxon>
        <taxon>Thermotogota</taxon>
        <taxon>Thermotogae</taxon>
        <taxon>Thermotogales</taxon>
        <taxon>Thermotogaceae</taxon>
        <taxon>Pseudothermotoga</taxon>
    </lineage>
</organism>